<evidence type="ECO:0000313" key="1">
    <source>
        <dbReference type="EMBL" id="THV36747.1"/>
    </source>
</evidence>
<dbReference type="SUPFAM" id="SSF56112">
    <property type="entry name" value="Protein kinase-like (PK-like)"/>
    <property type="match status" value="1"/>
</dbReference>
<comment type="caution">
    <text evidence="1">The sequence shown here is derived from an EMBL/GenBank/DDBJ whole genome shotgun (WGS) entry which is preliminary data.</text>
</comment>
<name>A0A4S8PYE6_9HYPH</name>
<sequence length="291" mass="31771">MAYLGDGSGAPNGEIELTQDEIADVLKALVQSDGRVQRLDLPNRRLWIKRQGVKVLPRFVSLQGLAAALLRVPHLRPSPQLSPAAMQAREIARMRAFAGAGFPVPLIAYQSKTAMVMTDAGETLAQRLKGLRKTDPDAHEALLVRAAEALGRVHAAGLSHGRPHVRDFFLRDGDVGFMDFEEDPASVMPLEMAQARDVFLYFLVVASASIRPDETCPAALAAWSRHASVAARHELQVLTALAGRILPLIRLIGRVHMGSDLRRFIMATEFLRQAPLPEAENLNTAKAGHYG</sequence>
<evidence type="ECO:0000313" key="2">
    <source>
        <dbReference type="Proteomes" id="UP000307378"/>
    </source>
</evidence>
<organism evidence="1 2">
    <name type="scientific">Rhizobium rosettiformans W3</name>
    <dbReference type="NCBI Taxonomy" id="538378"/>
    <lineage>
        <taxon>Bacteria</taxon>
        <taxon>Pseudomonadati</taxon>
        <taxon>Pseudomonadota</taxon>
        <taxon>Alphaproteobacteria</taxon>
        <taxon>Hyphomicrobiales</taxon>
        <taxon>Rhizobiaceae</taxon>
        <taxon>Rhizobium/Agrobacterium group</taxon>
        <taxon>Rhizobium</taxon>
    </lineage>
</organism>
<protein>
    <submittedName>
        <fullName evidence="1">Serine/threonine protein phosphatase</fullName>
    </submittedName>
</protein>
<dbReference type="InterPro" id="IPR011009">
    <property type="entry name" value="Kinase-like_dom_sf"/>
</dbReference>
<dbReference type="EMBL" id="STGU01000004">
    <property type="protein sequence ID" value="THV36747.1"/>
    <property type="molecule type" value="Genomic_DNA"/>
</dbReference>
<reference evidence="1 2" key="1">
    <citation type="submission" date="2019-04" db="EMBL/GenBank/DDBJ databases">
        <title>genome sequence of strain W3.</title>
        <authorList>
            <person name="Gao J."/>
            <person name="Sun J."/>
        </authorList>
    </citation>
    <scope>NUCLEOTIDE SEQUENCE [LARGE SCALE GENOMIC DNA]</scope>
    <source>
        <strain evidence="1 2">W3</strain>
    </source>
</reference>
<gene>
    <name evidence="1" type="ORF">FAA86_09605</name>
</gene>
<dbReference type="RefSeq" id="WP_136540089.1">
    <property type="nucleotide sequence ID" value="NZ_STGU01000004.1"/>
</dbReference>
<dbReference type="Proteomes" id="UP000307378">
    <property type="component" value="Unassembled WGS sequence"/>
</dbReference>
<dbReference type="AlphaFoldDB" id="A0A4S8PYE6"/>
<accession>A0A4S8PYE6</accession>
<proteinExistence type="predicted"/>